<sequence length="24" mass="2721">SSLFQCKTQTLSEADKEMMCLTLL</sequence>
<accession>A0A199W0Y6</accession>
<evidence type="ECO:0000313" key="2">
    <source>
        <dbReference type="Proteomes" id="UP000092600"/>
    </source>
</evidence>
<reference evidence="1 2" key="1">
    <citation type="journal article" date="2016" name="DNA Res.">
        <title>The draft genome of MD-2 pineapple using hybrid error correction of long reads.</title>
        <authorList>
            <person name="Redwan R.M."/>
            <person name="Saidin A."/>
            <person name="Kumar S.V."/>
        </authorList>
    </citation>
    <scope>NUCLEOTIDE SEQUENCE [LARGE SCALE GENOMIC DNA]</scope>
    <source>
        <strain evidence="2">cv. MD2</strain>
        <tissue evidence="1">Leaf</tissue>
    </source>
</reference>
<organism evidence="1 2">
    <name type="scientific">Ananas comosus</name>
    <name type="common">Pineapple</name>
    <name type="synonym">Ananas ananas</name>
    <dbReference type="NCBI Taxonomy" id="4615"/>
    <lineage>
        <taxon>Eukaryota</taxon>
        <taxon>Viridiplantae</taxon>
        <taxon>Streptophyta</taxon>
        <taxon>Embryophyta</taxon>
        <taxon>Tracheophyta</taxon>
        <taxon>Spermatophyta</taxon>
        <taxon>Magnoliopsida</taxon>
        <taxon>Liliopsida</taxon>
        <taxon>Poales</taxon>
        <taxon>Bromeliaceae</taxon>
        <taxon>Bromelioideae</taxon>
        <taxon>Ananas</taxon>
    </lineage>
</organism>
<protein>
    <submittedName>
        <fullName evidence="1">Uncharacterized protein</fullName>
    </submittedName>
</protein>
<evidence type="ECO:0000313" key="1">
    <source>
        <dbReference type="EMBL" id="OAY83127.1"/>
    </source>
</evidence>
<comment type="caution">
    <text evidence="1">The sequence shown here is derived from an EMBL/GenBank/DDBJ whole genome shotgun (WGS) entry which is preliminary data.</text>
</comment>
<name>A0A199W0Y6_ANACO</name>
<dbReference type="AlphaFoldDB" id="A0A199W0Y6"/>
<dbReference type="Proteomes" id="UP000092600">
    <property type="component" value="Unassembled WGS sequence"/>
</dbReference>
<proteinExistence type="predicted"/>
<feature type="non-terminal residue" evidence="1">
    <location>
        <position position="1"/>
    </location>
</feature>
<dbReference type="EMBL" id="LSRQ01000392">
    <property type="protein sequence ID" value="OAY83127.1"/>
    <property type="molecule type" value="Genomic_DNA"/>
</dbReference>
<gene>
    <name evidence="1" type="ORF">ACMD2_22333</name>
</gene>